<dbReference type="InterPro" id="IPR000014">
    <property type="entry name" value="PAS"/>
</dbReference>
<name>A0A5J6WZB9_9GAMM</name>
<dbReference type="InterPro" id="IPR035965">
    <property type="entry name" value="PAS-like_dom_sf"/>
</dbReference>
<dbReference type="NCBIfam" id="TIGR00229">
    <property type="entry name" value="sensory_box"/>
    <property type="match status" value="1"/>
</dbReference>
<feature type="domain" description="EAL" evidence="2">
    <location>
        <begin position="401"/>
        <end position="654"/>
    </location>
</feature>
<dbReference type="Gene3D" id="3.30.450.20">
    <property type="entry name" value="PAS domain"/>
    <property type="match status" value="2"/>
</dbReference>
<dbReference type="PANTHER" id="PTHR44757">
    <property type="entry name" value="DIGUANYLATE CYCLASE DGCP"/>
    <property type="match status" value="1"/>
</dbReference>
<feature type="domain" description="GGDEF" evidence="3">
    <location>
        <begin position="262"/>
        <end position="392"/>
    </location>
</feature>
<dbReference type="Pfam" id="PF08448">
    <property type="entry name" value="PAS_4"/>
    <property type="match status" value="1"/>
</dbReference>
<dbReference type="Pfam" id="PF00563">
    <property type="entry name" value="EAL"/>
    <property type="match status" value="1"/>
</dbReference>
<evidence type="ECO:0000313" key="5">
    <source>
        <dbReference type="Proteomes" id="UP000594034"/>
    </source>
</evidence>
<dbReference type="InterPro" id="IPR035919">
    <property type="entry name" value="EAL_sf"/>
</dbReference>
<reference evidence="4 5" key="1">
    <citation type="submission" date="2019-05" db="EMBL/GenBank/DDBJ databases">
        <title>OXA-830, a novel chromosomally encoded expanded-spectrum class D beta-lactamase in Aeromonas simiae.</title>
        <authorList>
            <person name="Zhou W."/>
            <person name="Chen Q."/>
        </authorList>
    </citation>
    <scope>NUCLEOTIDE SEQUENCE [LARGE SCALE GENOMIC DNA]</scope>
    <source>
        <strain evidence="4 5">A6</strain>
    </source>
</reference>
<dbReference type="SMART" id="SM00267">
    <property type="entry name" value="GGDEF"/>
    <property type="match status" value="1"/>
</dbReference>
<dbReference type="PANTHER" id="PTHR44757:SF2">
    <property type="entry name" value="BIOFILM ARCHITECTURE MAINTENANCE PROTEIN MBAA"/>
    <property type="match status" value="1"/>
</dbReference>
<accession>A0A5J6WZB9</accession>
<dbReference type="Proteomes" id="UP000594034">
    <property type="component" value="Chromosome"/>
</dbReference>
<proteinExistence type="predicted"/>
<evidence type="ECO:0000259" key="2">
    <source>
        <dbReference type="PROSITE" id="PS50883"/>
    </source>
</evidence>
<dbReference type="Gene3D" id="3.20.20.450">
    <property type="entry name" value="EAL domain"/>
    <property type="match status" value="1"/>
</dbReference>
<dbReference type="CDD" id="cd01949">
    <property type="entry name" value="GGDEF"/>
    <property type="match status" value="1"/>
</dbReference>
<evidence type="ECO:0000259" key="3">
    <source>
        <dbReference type="PROSITE" id="PS50887"/>
    </source>
</evidence>
<dbReference type="InterPro" id="IPR013656">
    <property type="entry name" value="PAS_4"/>
</dbReference>
<dbReference type="EMBL" id="CP040449">
    <property type="protein sequence ID" value="QFI56579.1"/>
    <property type="molecule type" value="Genomic_DNA"/>
</dbReference>
<dbReference type="SUPFAM" id="SSF55785">
    <property type="entry name" value="PYP-like sensor domain (PAS domain)"/>
    <property type="match status" value="2"/>
</dbReference>
<gene>
    <name evidence="4" type="ORF">FE240_01260</name>
</gene>
<dbReference type="SUPFAM" id="SSF141868">
    <property type="entry name" value="EAL domain-like"/>
    <property type="match status" value="1"/>
</dbReference>
<dbReference type="AlphaFoldDB" id="A0A5J6WZB9"/>
<dbReference type="SUPFAM" id="SSF55073">
    <property type="entry name" value="Nucleotide cyclase"/>
    <property type="match status" value="1"/>
</dbReference>
<evidence type="ECO:0000313" key="4">
    <source>
        <dbReference type="EMBL" id="QFI56579.1"/>
    </source>
</evidence>
<dbReference type="InterPro" id="IPR001633">
    <property type="entry name" value="EAL_dom"/>
</dbReference>
<dbReference type="InterPro" id="IPR029787">
    <property type="entry name" value="Nucleotide_cyclase"/>
</dbReference>
<dbReference type="InterPro" id="IPR000700">
    <property type="entry name" value="PAS-assoc_C"/>
</dbReference>
<feature type="domain" description="PAC" evidence="1">
    <location>
        <begin position="60"/>
        <end position="125"/>
    </location>
</feature>
<dbReference type="SMART" id="SM00091">
    <property type="entry name" value="PAS"/>
    <property type="match status" value="2"/>
</dbReference>
<dbReference type="SMART" id="SM00052">
    <property type="entry name" value="EAL"/>
    <property type="match status" value="1"/>
</dbReference>
<dbReference type="KEGG" id="asim:FE240_01260"/>
<evidence type="ECO:0000259" key="1">
    <source>
        <dbReference type="PROSITE" id="PS50113"/>
    </source>
</evidence>
<sequence length="654" mass="73877">MIPDWLQQVLDSLPLSLFCRDQQGNYLFCNRQFAHQAGVDDPRDLLGRNDSELPWGTRYREEDLQLLRERRPLISQHVLCEQKGGEIWIQTHKVPFYDKEGNPLGLFGLIEEITHLKGLEEALNAQQQLQRKLLDAIPDLILLSRADGSLLEYNQALLDFLDLPRGHRALQRPDNLTAPLTRASQESREFVLADAQGRRHLLEVTHLEVPNLGEPATLTLCRDVTQQRSAEQQLHQARQLDSLTGLLKLTTFLERAQQGDDRPVCLLMVDLQHFHEINARFGIRIADQLLSEVATRLQLHAPTGSLLCRIAADDFCLLVPQDLLSTERRLWGEWLRRRLAAPYLVAEHRIQIDCHIGIAEGTSHDAESLLRHAEAALVEAKQTRQHFFSFDAELEGRIRRRRLLEQALPRVIHARQLHLAYQPIIASSTGALLGAEVLCRWHHDELGPVPPDEFIPLAEQLGLIGALGSLVIQRAAQQCAEWRAHQPDLCLSVNLSPLQFRQPSLCSELLQAVQAWQLPPAALELEITESVLMENADEIETNLRQLLAAGFPLAIDDFGTGYCSLAYLPRLHVSNLKLDRSFIRELESNPVTTAIVRSVIGLAHEIGMQITAEGVETEVQRDWLIAAGCQRLQGYLFSQPLPAEAFATRFLGKR</sequence>
<dbReference type="InterPro" id="IPR000160">
    <property type="entry name" value="GGDEF_dom"/>
</dbReference>
<protein>
    <submittedName>
        <fullName evidence="4">EAL domain-containing protein</fullName>
    </submittedName>
</protein>
<dbReference type="Pfam" id="PF00990">
    <property type="entry name" value="GGDEF"/>
    <property type="match status" value="1"/>
</dbReference>
<dbReference type="PROSITE" id="PS50887">
    <property type="entry name" value="GGDEF"/>
    <property type="match status" value="1"/>
</dbReference>
<keyword evidence="5" id="KW-1185">Reference proteome</keyword>
<organism evidence="4 5">
    <name type="scientific">Aeromonas simiae</name>
    <dbReference type="NCBI Taxonomy" id="218936"/>
    <lineage>
        <taxon>Bacteria</taxon>
        <taxon>Pseudomonadati</taxon>
        <taxon>Pseudomonadota</taxon>
        <taxon>Gammaproteobacteria</taxon>
        <taxon>Aeromonadales</taxon>
        <taxon>Aeromonadaceae</taxon>
        <taxon>Aeromonas</taxon>
    </lineage>
</organism>
<dbReference type="PROSITE" id="PS50113">
    <property type="entry name" value="PAC"/>
    <property type="match status" value="1"/>
</dbReference>
<dbReference type="CDD" id="cd01948">
    <property type="entry name" value="EAL"/>
    <property type="match status" value="1"/>
</dbReference>
<dbReference type="NCBIfam" id="TIGR00254">
    <property type="entry name" value="GGDEF"/>
    <property type="match status" value="1"/>
</dbReference>
<dbReference type="InterPro" id="IPR043128">
    <property type="entry name" value="Rev_trsase/Diguanyl_cyclase"/>
</dbReference>
<dbReference type="PROSITE" id="PS50883">
    <property type="entry name" value="EAL"/>
    <property type="match status" value="1"/>
</dbReference>
<dbReference type="Gene3D" id="3.30.70.270">
    <property type="match status" value="1"/>
</dbReference>
<dbReference type="RefSeq" id="WP_193004395.1">
    <property type="nucleotide sequence ID" value="NZ_CP040449.1"/>
</dbReference>
<dbReference type="InterPro" id="IPR052155">
    <property type="entry name" value="Biofilm_reg_signaling"/>
</dbReference>